<keyword evidence="6" id="KW-1185">Reference proteome</keyword>
<dbReference type="SUPFAM" id="SSF48452">
    <property type="entry name" value="TPR-like"/>
    <property type="match status" value="2"/>
</dbReference>
<reference evidence="5 6" key="1">
    <citation type="submission" date="2015-06" db="EMBL/GenBank/DDBJ databases">
        <authorList>
            <person name="Xie B.-B."/>
            <person name="Rong J.-C."/>
            <person name="Qin Q.-L."/>
            <person name="Zhang Y.-Z."/>
        </authorList>
    </citation>
    <scope>NUCLEOTIDE SEQUENCE [LARGE SCALE GENOMIC DNA]</scope>
    <source>
        <strain evidence="5 6">KMM 3549</strain>
    </source>
</reference>
<dbReference type="SUPFAM" id="SSF52172">
    <property type="entry name" value="CheY-like"/>
    <property type="match status" value="1"/>
</dbReference>
<dbReference type="InterPro" id="IPR011990">
    <property type="entry name" value="TPR-like_helical_dom_sf"/>
</dbReference>
<evidence type="ECO:0000313" key="5">
    <source>
        <dbReference type="EMBL" id="ATC91021.1"/>
    </source>
</evidence>
<dbReference type="Gene3D" id="3.40.50.2300">
    <property type="match status" value="1"/>
</dbReference>
<protein>
    <recommendedName>
        <fullName evidence="4">Response regulatory domain-containing protein</fullName>
    </recommendedName>
</protein>
<evidence type="ECO:0000259" key="4">
    <source>
        <dbReference type="PROSITE" id="PS50110"/>
    </source>
</evidence>
<sequence length="552" mass="63363">MLNSITLKPMSKNIFNEAKILIVEEQPLAQSYMKQSLEKIGFGHMRFADHALAAKEQCLHEEFDLVICSFNLSKRQDGYQLYEELRAKALIKHSTGFIFTSAETSGELVHSVLELQPDDFLVKPFSVQELRVRIERILKRKSDLKAIYTLIDDDNQSKALKKINAQLDKSNKYSPILLRLKGNILLALKQNQEAKDFFKSVLNIQKFAWAKVGLVEALIANNEHILAQRMLKTMLERNETRLVALDLLGRLEIKLNQFELAQEFLSQAAHIAPRNIDRQKSLNSVSLINRDYETSYLTQKDIATFAKYSMHDSPDIYLNAARAGIDFALTTDQTDQINRISRQTNKYINELKTQFPTSNAQTQIDVLNARLYYLKDEHKKAKQLIEQLDDSDTQIRSVDGALDKAKALHELGFHQKAQALFSQIIDHCERHPSRSDATYLRYIQQQQSERRDIKMGPKELNNHAVKQFERGQLNVALEAFSQAFRVMPHNPSIALNLLQCLVDKSKKQGGSFNSLLAQKCFKLLKKSPLAEEQSERFDKLLQIAKEMKLEIS</sequence>
<accession>A0ABM6N3W8</accession>
<keyword evidence="3" id="KW-0802">TPR repeat</keyword>
<feature type="domain" description="Response regulatory" evidence="4">
    <location>
        <begin position="19"/>
        <end position="138"/>
    </location>
</feature>
<dbReference type="InterPro" id="IPR001789">
    <property type="entry name" value="Sig_transdc_resp-reg_receiver"/>
</dbReference>
<gene>
    <name evidence="5" type="ORF">PISS_a2180</name>
</gene>
<dbReference type="InterPro" id="IPR011006">
    <property type="entry name" value="CheY-like_superfamily"/>
</dbReference>
<keyword evidence="1" id="KW-0597">Phosphoprotein</keyword>
<dbReference type="PANTHER" id="PTHR44591">
    <property type="entry name" value="STRESS RESPONSE REGULATOR PROTEIN 1"/>
    <property type="match status" value="1"/>
</dbReference>
<dbReference type="Proteomes" id="UP000217258">
    <property type="component" value="Chromosome I"/>
</dbReference>
<dbReference type="EMBL" id="CP011030">
    <property type="protein sequence ID" value="ATC91021.1"/>
    <property type="molecule type" value="Genomic_DNA"/>
</dbReference>
<evidence type="ECO:0000256" key="2">
    <source>
        <dbReference type="PROSITE-ProRule" id="PRU00169"/>
    </source>
</evidence>
<dbReference type="PROSITE" id="PS50110">
    <property type="entry name" value="RESPONSE_REGULATORY"/>
    <property type="match status" value="1"/>
</dbReference>
<feature type="repeat" description="TPR" evidence="3">
    <location>
        <begin position="242"/>
        <end position="275"/>
    </location>
</feature>
<dbReference type="CDD" id="cd17589">
    <property type="entry name" value="REC_TPR"/>
    <property type="match status" value="1"/>
</dbReference>
<comment type="caution">
    <text evidence="2">Lacks conserved residue(s) required for the propagation of feature annotation.</text>
</comment>
<dbReference type="InterPro" id="IPR050595">
    <property type="entry name" value="Bact_response_regulator"/>
</dbReference>
<evidence type="ECO:0000256" key="1">
    <source>
        <dbReference type="ARBA" id="ARBA00022553"/>
    </source>
</evidence>
<dbReference type="InterPro" id="IPR019734">
    <property type="entry name" value="TPR_rpt"/>
</dbReference>
<evidence type="ECO:0000256" key="3">
    <source>
        <dbReference type="PROSITE-ProRule" id="PRU00339"/>
    </source>
</evidence>
<dbReference type="Gene3D" id="1.25.40.10">
    <property type="entry name" value="Tetratricopeptide repeat domain"/>
    <property type="match status" value="2"/>
</dbReference>
<organism evidence="5 6">
    <name type="scientific">Pseudoalteromonas issachenkonii</name>
    <dbReference type="NCBI Taxonomy" id="152297"/>
    <lineage>
        <taxon>Bacteria</taxon>
        <taxon>Pseudomonadati</taxon>
        <taxon>Pseudomonadota</taxon>
        <taxon>Gammaproteobacteria</taxon>
        <taxon>Alteromonadales</taxon>
        <taxon>Pseudoalteromonadaceae</taxon>
        <taxon>Pseudoalteromonas</taxon>
    </lineage>
</organism>
<evidence type="ECO:0000313" key="6">
    <source>
        <dbReference type="Proteomes" id="UP000217258"/>
    </source>
</evidence>
<proteinExistence type="predicted"/>
<dbReference type="PANTHER" id="PTHR44591:SF3">
    <property type="entry name" value="RESPONSE REGULATORY DOMAIN-CONTAINING PROTEIN"/>
    <property type="match status" value="1"/>
</dbReference>
<dbReference type="SMART" id="SM00448">
    <property type="entry name" value="REC"/>
    <property type="match status" value="1"/>
</dbReference>
<dbReference type="Pfam" id="PF00072">
    <property type="entry name" value="Response_reg"/>
    <property type="match status" value="1"/>
</dbReference>
<dbReference type="SMART" id="SM00028">
    <property type="entry name" value="TPR"/>
    <property type="match status" value="4"/>
</dbReference>
<dbReference type="PROSITE" id="PS50005">
    <property type="entry name" value="TPR"/>
    <property type="match status" value="1"/>
</dbReference>
<name>A0ABM6N3W8_9GAMM</name>